<feature type="transmembrane region" description="Helical" evidence="1">
    <location>
        <begin position="104"/>
        <end position="124"/>
    </location>
</feature>
<dbReference type="EMBL" id="JBHRTA010000061">
    <property type="protein sequence ID" value="MFC3199845.1"/>
    <property type="molecule type" value="Genomic_DNA"/>
</dbReference>
<dbReference type="PANTHER" id="PTHR30273:SF2">
    <property type="entry name" value="PROTEIN FECR"/>
    <property type="match status" value="1"/>
</dbReference>
<evidence type="ECO:0000313" key="4">
    <source>
        <dbReference type="EMBL" id="MFC3199845.1"/>
    </source>
</evidence>
<evidence type="ECO:0000313" key="5">
    <source>
        <dbReference type="Proteomes" id="UP001595526"/>
    </source>
</evidence>
<evidence type="ECO:0000256" key="1">
    <source>
        <dbReference type="SAM" id="Phobius"/>
    </source>
</evidence>
<dbReference type="Pfam" id="PF04773">
    <property type="entry name" value="FecR"/>
    <property type="match status" value="1"/>
</dbReference>
<feature type="domain" description="Protein FecR C-terminal" evidence="3">
    <location>
        <begin position="282"/>
        <end position="349"/>
    </location>
</feature>
<evidence type="ECO:0000259" key="3">
    <source>
        <dbReference type="Pfam" id="PF16344"/>
    </source>
</evidence>
<dbReference type="InterPro" id="IPR012373">
    <property type="entry name" value="Ferrdict_sens_TM"/>
</dbReference>
<dbReference type="Gene3D" id="2.60.120.1440">
    <property type="match status" value="1"/>
</dbReference>
<dbReference type="PANTHER" id="PTHR30273">
    <property type="entry name" value="PERIPLASMIC SIGNAL SENSOR AND SIGMA FACTOR ACTIVATOR FECR-RELATED"/>
    <property type="match status" value="1"/>
</dbReference>
<keyword evidence="1" id="KW-0812">Transmembrane</keyword>
<evidence type="ECO:0000259" key="2">
    <source>
        <dbReference type="Pfam" id="PF04773"/>
    </source>
</evidence>
<feature type="domain" description="FecR protein" evidence="2">
    <location>
        <begin position="144"/>
        <end position="234"/>
    </location>
</feature>
<organism evidence="4 5">
    <name type="scientific">Parapedobacter deserti</name>
    <dbReference type="NCBI Taxonomy" id="1912957"/>
    <lineage>
        <taxon>Bacteria</taxon>
        <taxon>Pseudomonadati</taxon>
        <taxon>Bacteroidota</taxon>
        <taxon>Sphingobacteriia</taxon>
        <taxon>Sphingobacteriales</taxon>
        <taxon>Sphingobacteriaceae</taxon>
        <taxon>Parapedobacter</taxon>
    </lineage>
</organism>
<comment type="caution">
    <text evidence="4">The sequence shown here is derived from an EMBL/GenBank/DDBJ whole genome shotgun (WGS) entry which is preliminary data.</text>
</comment>
<dbReference type="RefSeq" id="WP_379025862.1">
    <property type="nucleotide sequence ID" value="NZ_JBHRTA010000061.1"/>
</dbReference>
<dbReference type="InterPro" id="IPR032508">
    <property type="entry name" value="FecR_C"/>
</dbReference>
<sequence>MDFERYDVIDFVCDHSFQQYCLGQDEAACHFWAGWIAAHPEKGAAVAEAKALFALLSARQGNLQEQLRQLKLGLIGAEDFKKQIAGVPPVGAGQRKPLARAMRFAIPIGVAAVGALCFLTMRYWPEAGFPTPEFSEQLAPSETVGARKTITLPDGTVVLLADSSNIRTADGFGRTNRTVYLTGQAYFDVTHQADRPFTVLGTLTKTVVLGTAFTVREDVHAGIAEVTLLRGKVEVNPRKHPGQVATILPAQRYVYRQDRPANGKRDTILAAPREVAWAKQTFDFENDPLETIIEELSAWYGIQARFDDQDVKHYRYTGRFQGESIQQILESLQLSYPFHFRMKGNTLYISK</sequence>
<dbReference type="Gene3D" id="3.55.50.30">
    <property type="match status" value="1"/>
</dbReference>
<dbReference type="PIRSF" id="PIRSF018266">
    <property type="entry name" value="FecR"/>
    <property type="match status" value="1"/>
</dbReference>
<proteinExistence type="predicted"/>
<dbReference type="Proteomes" id="UP001595526">
    <property type="component" value="Unassembled WGS sequence"/>
</dbReference>
<keyword evidence="1" id="KW-1133">Transmembrane helix</keyword>
<accession>A0ABV7JP20</accession>
<gene>
    <name evidence="4" type="ORF">ACFOET_19660</name>
</gene>
<keyword evidence="1" id="KW-0472">Membrane</keyword>
<dbReference type="InterPro" id="IPR006860">
    <property type="entry name" value="FecR"/>
</dbReference>
<reference evidence="5" key="1">
    <citation type="journal article" date="2019" name="Int. J. Syst. Evol. Microbiol.">
        <title>The Global Catalogue of Microorganisms (GCM) 10K type strain sequencing project: providing services to taxonomists for standard genome sequencing and annotation.</title>
        <authorList>
            <consortium name="The Broad Institute Genomics Platform"/>
            <consortium name="The Broad Institute Genome Sequencing Center for Infectious Disease"/>
            <person name="Wu L."/>
            <person name="Ma J."/>
        </authorList>
    </citation>
    <scope>NUCLEOTIDE SEQUENCE [LARGE SCALE GENOMIC DNA]</scope>
    <source>
        <strain evidence="5">KCTC 52416</strain>
    </source>
</reference>
<keyword evidence="5" id="KW-1185">Reference proteome</keyword>
<dbReference type="Pfam" id="PF16344">
    <property type="entry name" value="FecR_C"/>
    <property type="match status" value="1"/>
</dbReference>
<name>A0ABV7JP20_9SPHI</name>
<protein>
    <submittedName>
        <fullName evidence="4">FecR family protein</fullName>
    </submittedName>
</protein>